<proteinExistence type="predicted"/>
<organism evidence="2 3">
    <name type="scientific">Eumeta variegata</name>
    <name type="common">Bagworm moth</name>
    <name type="synonym">Eumeta japonica</name>
    <dbReference type="NCBI Taxonomy" id="151549"/>
    <lineage>
        <taxon>Eukaryota</taxon>
        <taxon>Metazoa</taxon>
        <taxon>Ecdysozoa</taxon>
        <taxon>Arthropoda</taxon>
        <taxon>Hexapoda</taxon>
        <taxon>Insecta</taxon>
        <taxon>Pterygota</taxon>
        <taxon>Neoptera</taxon>
        <taxon>Endopterygota</taxon>
        <taxon>Lepidoptera</taxon>
        <taxon>Glossata</taxon>
        <taxon>Ditrysia</taxon>
        <taxon>Tineoidea</taxon>
        <taxon>Psychidae</taxon>
        <taxon>Oiketicinae</taxon>
        <taxon>Eumeta</taxon>
    </lineage>
</organism>
<dbReference type="EMBL" id="BGZK01000466">
    <property type="protein sequence ID" value="GBP45203.1"/>
    <property type="molecule type" value="Genomic_DNA"/>
</dbReference>
<comment type="caution">
    <text evidence="2">The sequence shown here is derived from an EMBL/GenBank/DDBJ whole genome shotgun (WGS) entry which is preliminary data.</text>
</comment>
<accession>A0A4C1W2D5</accession>
<dbReference type="Proteomes" id="UP000299102">
    <property type="component" value="Unassembled WGS sequence"/>
</dbReference>
<dbReference type="AlphaFoldDB" id="A0A4C1W2D5"/>
<feature type="region of interest" description="Disordered" evidence="1">
    <location>
        <begin position="338"/>
        <end position="367"/>
    </location>
</feature>
<name>A0A4C1W2D5_EUMVA</name>
<evidence type="ECO:0000313" key="3">
    <source>
        <dbReference type="Proteomes" id="UP000299102"/>
    </source>
</evidence>
<protein>
    <submittedName>
        <fullName evidence="2">Uncharacterized protein</fullName>
    </submittedName>
</protein>
<keyword evidence="3" id="KW-1185">Reference proteome</keyword>
<sequence length="367" mass="41887">MGPGFGRGRMCGRHLCLTIVCDLSHGRTPCARARVIIGFYVKNSLTMRRCVHPLHSPVEQVWLKIFNGLKLLIGTVYRLLWIDGEGELSNIVRSELNFSGVGSNSPQVMTIFRAITRDRDRDHYIYCASARQAPWTWPNSPRVTCPLKPEALYRRRYQESGSLLGRPLNVPLNHYLRRPRNTMRRRRLHSAIFTARHSGDFRYFRLAQLQDKNGLARTVKYHTLTEYERGVKASAVVFYPMTENSGDPILPPSPHSLHQFHFHQISYFHPRGTTQSRRTRSTQYKCVFVCVCVCVPACVPARALSVRVCVHVRVYVFGSVHACVRACVCKETCNISPSPRSVQHSFRSVHETGEKHGTDDDEDPVQA</sequence>
<evidence type="ECO:0000256" key="1">
    <source>
        <dbReference type="SAM" id="MobiDB-lite"/>
    </source>
</evidence>
<feature type="compositionally biased region" description="Basic and acidic residues" evidence="1">
    <location>
        <begin position="348"/>
        <end position="358"/>
    </location>
</feature>
<gene>
    <name evidence="2" type="ORF">EVAR_25909_1</name>
</gene>
<reference evidence="2 3" key="1">
    <citation type="journal article" date="2019" name="Commun. Biol.">
        <title>The bagworm genome reveals a unique fibroin gene that provides high tensile strength.</title>
        <authorList>
            <person name="Kono N."/>
            <person name="Nakamura H."/>
            <person name="Ohtoshi R."/>
            <person name="Tomita M."/>
            <person name="Numata K."/>
            <person name="Arakawa K."/>
        </authorList>
    </citation>
    <scope>NUCLEOTIDE SEQUENCE [LARGE SCALE GENOMIC DNA]</scope>
</reference>
<evidence type="ECO:0000313" key="2">
    <source>
        <dbReference type="EMBL" id="GBP45203.1"/>
    </source>
</evidence>